<accession>A0A3G7TPM9</accession>
<dbReference type="Pfam" id="PF08291">
    <property type="entry name" value="Peptidase_M15_3"/>
    <property type="match status" value="1"/>
</dbReference>
<dbReference type="SUPFAM" id="SSF55166">
    <property type="entry name" value="Hedgehog/DD-peptidase"/>
    <property type="match status" value="1"/>
</dbReference>
<gene>
    <name evidence="2" type="ORF">C4K04_2670</name>
</gene>
<reference evidence="2 3" key="1">
    <citation type="submission" date="2018-03" db="EMBL/GenBank/DDBJ databases">
        <title>Diversity of phytobeneficial traits revealed by whole-genome analysis of worldwide-isolated phenazine-producing Pseudomonas spp.</title>
        <authorList>
            <person name="Biessy A."/>
            <person name="Novinscak A."/>
            <person name="Blom J."/>
            <person name="Leger G."/>
            <person name="Thomashow L.S."/>
            <person name="Cazorla F.M."/>
            <person name="Josic D."/>
            <person name="Filion M."/>
        </authorList>
    </citation>
    <scope>NUCLEOTIDE SEQUENCE [LARGE SCALE GENOMIC DNA]</scope>
    <source>
        <strain evidence="2 3">B25</strain>
    </source>
</reference>
<feature type="domain" description="Peptidase M15A C-terminal" evidence="1">
    <location>
        <begin position="9"/>
        <end position="124"/>
    </location>
</feature>
<dbReference type="Gene3D" id="3.30.1380.10">
    <property type="match status" value="1"/>
</dbReference>
<evidence type="ECO:0000313" key="3">
    <source>
        <dbReference type="Proteomes" id="UP000268048"/>
    </source>
</evidence>
<sequence>MEEAMLSTHFSLEELLHSDLATANGLDNTPSHLVLDNLRRLAQVLERVRHEVLHDQPLRILSGYRGPVLNKTVGGSRNSAHLKGLAADFICTGFGSPKQICAAIALSTIEFDQLIVEFGRWVHLGLAPEGIAARRQVLSINKQGS</sequence>
<protein>
    <submittedName>
        <fullName evidence="2">Phage protein</fullName>
    </submittedName>
</protein>
<evidence type="ECO:0000259" key="1">
    <source>
        <dbReference type="Pfam" id="PF08291"/>
    </source>
</evidence>
<evidence type="ECO:0000313" key="2">
    <source>
        <dbReference type="EMBL" id="AZE48342.1"/>
    </source>
</evidence>
<dbReference type="EMBL" id="CP027753">
    <property type="protein sequence ID" value="AZE48342.1"/>
    <property type="molecule type" value="Genomic_DNA"/>
</dbReference>
<dbReference type="Proteomes" id="UP000268048">
    <property type="component" value="Chromosome"/>
</dbReference>
<name>A0A3G7TPM9_9PSED</name>
<dbReference type="InterPro" id="IPR009045">
    <property type="entry name" value="Zn_M74/Hedgehog-like"/>
</dbReference>
<dbReference type="InterPro" id="IPR013230">
    <property type="entry name" value="Peptidase_M15A_C"/>
</dbReference>
<proteinExistence type="predicted"/>
<dbReference type="RefSeq" id="WP_124320335.1">
    <property type="nucleotide sequence ID" value="NZ_CP027753.1"/>
</dbReference>
<dbReference type="AlphaFoldDB" id="A0A3G7TPM9"/>
<organism evidence="2 3">
    <name type="scientific">Pseudomonas chlororaphis</name>
    <dbReference type="NCBI Taxonomy" id="587753"/>
    <lineage>
        <taxon>Bacteria</taxon>
        <taxon>Pseudomonadati</taxon>
        <taxon>Pseudomonadota</taxon>
        <taxon>Gammaproteobacteria</taxon>
        <taxon>Pseudomonadales</taxon>
        <taxon>Pseudomonadaceae</taxon>
        <taxon>Pseudomonas</taxon>
    </lineage>
</organism>